<evidence type="ECO:0008006" key="5">
    <source>
        <dbReference type="Google" id="ProtNLM"/>
    </source>
</evidence>
<sequence>MNVTAHAERLPSGTLGLQVERSAQPWPDLLGFGLRENPRRGFLFVSRVLGKHLPVSPRVIADSWTTLAGQLPPDLPGPVLFVGLAETATALGEGVARAYAARTGRLDWTFLHSTRYATRHPVAVRFEEPHSHATAHLIHTPHAEVGAAHFAGARTLVLIDDELSTGTTLTNLGRAYLDLNPGVERVVLVSLTDWCGDRARIGGVLERPVESVSLLRGAYTFTPAADWAPPALPAVVGDGGDKTALLAEVGPRYGTAPLTPDARFGRALTQLKALPRSTRLLVLGTGEFQYLPILLAFHVEHQRPDLQVRASATTRSPILPWGAIGHKRTFRDNYADDIPNYVYNVPDGAYDHIVLAYEGYAAPDPALVHALNATPLQLA</sequence>
<dbReference type="InterPro" id="IPR041688">
    <property type="entry name" value="PRTase_2"/>
</dbReference>
<dbReference type="OrthoDB" id="56827at2"/>
<dbReference type="STRING" id="709986.Deima_3152"/>
<evidence type="ECO:0000313" key="4">
    <source>
        <dbReference type="Proteomes" id="UP000008635"/>
    </source>
</evidence>
<dbReference type="Pfam" id="PF12500">
    <property type="entry name" value="TRSP"/>
    <property type="match status" value="1"/>
</dbReference>
<dbReference type="InterPro" id="IPR011214">
    <property type="entry name" value="UCP020967"/>
</dbReference>
<evidence type="ECO:0000259" key="2">
    <source>
        <dbReference type="Pfam" id="PF15609"/>
    </source>
</evidence>
<dbReference type="Proteomes" id="UP000008635">
    <property type="component" value="Chromosome"/>
</dbReference>
<feature type="domain" description="Orotate phosphoribosyltransferase-like" evidence="2">
    <location>
        <begin position="29"/>
        <end position="217"/>
    </location>
</feature>
<dbReference type="EMBL" id="CP002454">
    <property type="protein sequence ID" value="ADV68780.1"/>
    <property type="molecule type" value="Genomic_DNA"/>
</dbReference>
<evidence type="ECO:0000259" key="1">
    <source>
        <dbReference type="Pfam" id="PF12500"/>
    </source>
</evidence>
<name>E8U3T7_DEIML</name>
<dbReference type="InterPro" id="IPR000836">
    <property type="entry name" value="PRTase_dom"/>
</dbReference>
<keyword evidence="4" id="KW-1185">Reference proteome</keyword>
<dbReference type="InterPro" id="IPR029057">
    <property type="entry name" value="PRTase-like"/>
</dbReference>
<dbReference type="AlphaFoldDB" id="E8U3T7"/>
<dbReference type="SUPFAM" id="SSF53271">
    <property type="entry name" value="PRTase-like"/>
    <property type="match status" value="1"/>
</dbReference>
<feature type="domain" description="TRSP" evidence="1">
    <location>
        <begin position="262"/>
        <end position="364"/>
    </location>
</feature>
<gene>
    <name evidence="3" type="ordered locus">Deima_3152</name>
</gene>
<reference evidence="4" key="2">
    <citation type="submission" date="2011-01" db="EMBL/GenBank/DDBJ databases">
        <title>The complete genome of Deinococcus maricopensis DSM 21211.</title>
        <authorList>
            <consortium name="US DOE Joint Genome Institute (JGI-PGF)"/>
            <person name="Lucas S."/>
            <person name="Copeland A."/>
            <person name="Lapidus A."/>
            <person name="Goodwin L."/>
            <person name="Pitluck S."/>
            <person name="Kyrpides N."/>
            <person name="Mavromatis K."/>
            <person name="Pagani I."/>
            <person name="Ivanova N."/>
            <person name="Ovchinnikova G."/>
            <person name="Zeytun A."/>
            <person name="Detter J.C."/>
            <person name="Han C."/>
            <person name="Land M."/>
            <person name="Hauser L."/>
            <person name="Markowitz V."/>
            <person name="Cheng J.-F."/>
            <person name="Hugenholtz P."/>
            <person name="Woyke T."/>
            <person name="Wu D."/>
            <person name="Pukall R."/>
            <person name="Gehrich-Schroeter G."/>
            <person name="Brambilla E."/>
            <person name="Klenk H.-P."/>
            <person name="Eisen J.A."/>
        </authorList>
    </citation>
    <scope>NUCLEOTIDE SEQUENCE [LARGE SCALE GENOMIC DNA]</scope>
    <source>
        <strain evidence="4">DSM 21211 / LMG 22137 / NRRL B-23946 / LB-34</strain>
    </source>
</reference>
<dbReference type="RefSeq" id="WP_013558283.1">
    <property type="nucleotide sequence ID" value="NC_014958.1"/>
</dbReference>
<organism evidence="3 4">
    <name type="scientific">Deinococcus maricopensis (strain DSM 21211 / LMG 22137 / NRRL B-23946 / LB-34)</name>
    <dbReference type="NCBI Taxonomy" id="709986"/>
    <lineage>
        <taxon>Bacteria</taxon>
        <taxon>Thermotogati</taxon>
        <taxon>Deinococcota</taxon>
        <taxon>Deinococci</taxon>
        <taxon>Deinococcales</taxon>
        <taxon>Deinococcaceae</taxon>
        <taxon>Deinococcus</taxon>
    </lineage>
</organism>
<dbReference type="InterPro" id="IPR022537">
    <property type="entry name" value="TRSP_dom"/>
</dbReference>
<dbReference type="eggNOG" id="COG0503">
    <property type="taxonomic scope" value="Bacteria"/>
</dbReference>
<accession>E8U3T7</accession>
<dbReference type="KEGG" id="dmr:Deima_3152"/>
<protein>
    <recommendedName>
        <fullName evidence="5">Phosphoribosyltransferase</fullName>
    </recommendedName>
</protein>
<dbReference type="HOGENOM" id="CLU_048544_0_0_0"/>
<dbReference type="Pfam" id="PF15609">
    <property type="entry name" value="PRTase_2"/>
    <property type="match status" value="1"/>
</dbReference>
<dbReference type="CDD" id="cd06223">
    <property type="entry name" value="PRTases_typeI"/>
    <property type="match status" value="1"/>
</dbReference>
<proteinExistence type="predicted"/>
<dbReference type="PIRSF" id="PIRSF020967">
    <property type="entry name" value="UCP020967"/>
    <property type="match status" value="1"/>
</dbReference>
<evidence type="ECO:0000313" key="3">
    <source>
        <dbReference type="EMBL" id="ADV68780.1"/>
    </source>
</evidence>
<reference evidence="3 4" key="1">
    <citation type="journal article" date="2011" name="Stand. Genomic Sci.">
        <title>Complete genome sequence of Deinococcus maricopensis type strain (LB-34).</title>
        <authorList>
            <person name="Pukall R."/>
            <person name="Zeytun A."/>
            <person name="Lucas S."/>
            <person name="Lapidus A."/>
            <person name="Hammon N."/>
            <person name="Deshpande S."/>
            <person name="Nolan M."/>
            <person name="Cheng J.F."/>
            <person name="Pitluck S."/>
            <person name="Liolios K."/>
            <person name="Pagani I."/>
            <person name="Mikhailova N."/>
            <person name="Ivanova N."/>
            <person name="Mavromatis K."/>
            <person name="Pati A."/>
            <person name="Tapia R."/>
            <person name="Han C."/>
            <person name="Goodwin L."/>
            <person name="Chen A."/>
            <person name="Palaniappan K."/>
            <person name="Land M."/>
            <person name="Hauser L."/>
            <person name="Chang Y.J."/>
            <person name="Jeffries C.D."/>
            <person name="Brambilla E.M."/>
            <person name="Rohde M."/>
            <person name="Goker M."/>
            <person name="Detter J.C."/>
            <person name="Woyke T."/>
            <person name="Bristow J."/>
            <person name="Eisen J.A."/>
            <person name="Markowitz V."/>
            <person name="Hugenholtz P."/>
            <person name="Kyrpides N.C."/>
            <person name="Klenk H.P."/>
        </authorList>
    </citation>
    <scope>NUCLEOTIDE SEQUENCE [LARGE SCALE GENOMIC DNA]</scope>
    <source>
        <strain evidence="4">DSM 21211 / LMG 22137 / NRRL B-23946 / LB-34</strain>
    </source>
</reference>